<sequence>MQLQRMDMFQVVEEKQSLVQGKFEVIKLWSKLKIDPGISCYKCLNLRGITPDKPFPGMLYGPGCEAGNLDKDFLAPCVADPSEPSLDSCYDMEMVLNNAENAGTLKSWAGSGASLVQLVRGTLWNGLKLFEGYLFNNPVLPERPPAEIPMNLCSCKRDDCNGNCKCGGIGDPDPSTSPSPGGNFAGKGVTTSVLLIPSSIIISLTIKLYL</sequence>
<gene>
    <name evidence="1" type="ORF">Fcan01_18989</name>
</gene>
<dbReference type="EMBL" id="LNIX01000016">
    <property type="protein sequence ID" value="OXA46101.1"/>
    <property type="molecule type" value="Genomic_DNA"/>
</dbReference>
<name>A0A226DNB4_FOLCA</name>
<protein>
    <submittedName>
        <fullName evidence="1">Uncharacterized protein</fullName>
    </submittedName>
</protein>
<keyword evidence="2" id="KW-1185">Reference proteome</keyword>
<accession>A0A226DNB4</accession>
<proteinExistence type="predicted"/>
<evidence type="ECO:0000313" key="1">
    <source>
        <dbReference type="EMBL" id="OXA46101.1"/>
    </source>
</evidence>
<dbReference type="AlphaFoldDB" id="A0A226DNB4"/>
<dbReference type="Proteomes" id="UP000198287">
    <property type="component" value="Unassembled WGS sequence"/>
</dbReference>
<reference evidence="1 2" key="1">
    <citation type="submission" date="2015-12" db="EMBL/GenBank/DDBJ databases">
        <title>The genome of Folsomia candida.</title>
        <authorList>
            <person name="Faddeeva A."/>
            <person name="Derks M.F."/>
            <person name="Anvar Y."/>
            <person name="Smit S."/>
            <person name="Van Straalen N."/>
            <person name="Roelofs D."/>
        </authorList>
    </citation>
    <scope>NUCLEOTIDE SEQUENCE [LARGE SCALE GENOMIC DNA]</scope>
    <source>
        <strain evidence="1 2">VU population</strain>
        <tissue evidence="1">Whole body</tissue>
    </source>
</reference>
<organism evidence="1 2">
    <name type="scientific">Folsomia candida</name>
    <name type="common">Springtail</name>
    <dbReference type="NCBI Taxonomy" id="158441"/>
    <lineage>
        <taxon>Eukaryota</taxon>
        <taxon>Metazoa</taxon>
        <taxon>Ecdysozoa</taxon>
        <taxon>Arthropoda</taxon>
        <taxon>Hexapoda</taxon>
        <taxon>Collembola</taxon>
        <taxon>Entomobryomorpha</taxon>
        <taxon>Isotomoidea</taxon>
        <taxon>Isotomidae</taxon>
        <taxon>Proisotominae</taxon>
        <taxon>Folsomia</taxon>
    </lineage>
</organism>
<evidence type="ECO:0000313" key="2">
    <source>
        <dbReference type="Proteomes" id="UP000198287"/>
    </source>
</evidence>
<comment type="caution">
    <text evidence="1">The sequence shown here is derived from an EMBL/GenBank/DDBJ whole genome shotgun (WGS) entry which is preliminary data.</text>
</comment>